<sequence length="232" mass="25598">MGVYEGATGWEGVERERVRCRCGWSEGKCGGSGSGSSRGGSCWRWREAEGGKDGGFQQRTRTEKGRGLGLEGALAHATQDPRRTTKKWAGLWKEGGGARGAEWGGQRGRRMLASKRQQAAEQSRAEQRQSKKESRKGVGVGVGGVGRIGNPRREAGGCSATGNCNWGSRAGQGSLQGRAGQGRGRTGRARNWRQRQKQRLPQRCIRCQSHWQKVWKKRRSTHRRHRVCSTVQ</sequence>
<dbReference type="EMBL" id="KZ805308">
    <property type="protein sequence ID" value="PVI06642.1"/>
    <property type="molecule type" value="Genomic_DNA"/>
</dbReference>
<dbReference type="Proteomes" id="UP000244855">
    <property type="component" value="Unassembled WGS sequence"/>
</dbReference>
<evidence type="ECO:0000313" key="2">
    <source>
        <dbReference type="EMBL" id="PVI06642.1"/>
    </source>
</evidence>
<protein>
    <submittedName>
        <fullName evidence="2">Uncharacterized protein</fullName>
    </submittedName>
</protein>
<gene>
    <name evidence="2" type="ORF">DM02DRAFT_428256</name>
</gene>
<evidence type="ECO:0000313" key="3">
    <source>
        <dbReference type="Proteomes" id="UP000244855"/>
    </source>
</evidence>
<feature type="compositionally biased region" description="Gly residues" evidence="1">
    <location>
        <begin position="28"/>
        <end position="38"/>
    </location>
</feature>
<accession>A0A2V1E8Z7</accession>
<keyword evidence="3" id="KW-1185">Reference proteome</keyword>
<dbReference type="AlphaFoldDB" id="A0A2V1E8Z7"/>
<feature type="compositionally biased region" description="Basic residues" evidence="1">
    <location>
        <begin position="185"/>
        <end position="199"/>
    </location>
</feature>
<proteinExistence type="predicted"/>
<organism evidence="2 3">
    <name type="scientific">Periconia macrospinosa</name>
    <dbReference type="NCBI Taxonomy" id="97972"/>
    <lineage>
        <taxon>Eukaryota</taxon>
        <taxon>Fungi</taxon>
        <taxon>Dikarya</taxon>
        <taxon>Ascomycota</taxon>
        <taxon>Pezizomycotina</taxon>
        <taxon>Dothideomycetes</taxon>
        <taxon>Pleosporomycetidae</taxon>
        <taxon>Pleosporales</taxon>
        <taxon>Massarineae</taxon>
        <taxon>Periconiaceae</taxon>
        <taxon>Periconia</taxon>
    </lineage>
</organism>
<feature type="compositionally biased region" description="Low complexity" evidence="1">
    <location>
        <begin position="169"/>
        <end position="178"/>
    </location>
</feature>
<feature type="compositionally biased region" description="Gly residues" evidence="1">
    <location>
        <begin position="93"/>
        <end position="106"/>
    </location>
</feature>
<feature type="compositionally biased region" description="Basic and acidic residues" evidence="1">
    <location>
        <begin position="123"/>
        <end position="136"/>
    </location>
</feature>
<feature type="compositionally biased region" description="Gly residues" evidence="1">
    <location>
        <begin position="138"/>
        <end position="147"/>
    </location>
</feature>
<name>A0A2V1E8Z7_9PLEO</name>
<evidence type="ECO:0000256" key="1">
    <source>
        <dbReference type="SAM" id="MobiDB-lite"/>
    </source>
</evidence>
<reference evidence="2 3" key="1">
    <citation type="journal article" date="2018" name="Sci. Rep.">
        <title>Comparative genomics provides insights into the lifestyle and reveals functional heterogeneity of dark septate endophytic fungi.</title>
        <authorList>
            <person name="Knapp D.G."/>
            <person name="Nemeth J.B."/>
            <person name="Barry K."/>
            <person name="Hainaut M."/>
            <person name="Henrissat B."/>
            <person name="Johnson J."/>
            <person name="Kuo A."/>
            <person name="Lim J.H.P."/>
            <person name="Lipzen A."/>
            <person name="Nolan M."/>
            <person name="Ohm R.A."/>
            <person name="Tamas L."/>
            <person name="Grigoriev I.V."/>
            <person name="Spatafora J.W."/>
            <person name="Nagy L.G."/>
            <person name="Kovacs G.M."/>
        </authorList>
    </citation>
    <scope>NUCLEOTIDE SEQUENCE [LARGE SCALE GENOMIC DNA]</scope>
    <source>
        <strain evidence="2 3">DSE2036</strain>
    </source>
</reference>
<feature type="region of interest" description="Disordered" evidence="1">
    <location>
        <begin position="26"/>
        <end position="199"/>
    </location>
</feature>